<name>A0A0N7F3G8_9PSEU</name>
<gene>
    <name evidence="1" type="ORF">AOZ06_18185</name>
</gene>
<dbReference type="RefSeq" id="WP_054290498.1">
    <property type="nucleotide sequence ID" value="NZ_CP012752.1"/>
</dbReference>
<organism evidence="1 2">
    <name type="scientific">Kibdelosporangium phytohabitans</name>
    <dbReference type="NCBI Taxonomy" id="860235"/>
    <lineage>
        <taxon>Bacteria</taxon>
        <taxon>Bacillati</taxon>
        <taxon>Actinomycetota</taxon>
        <taxon>Actinomycetes</taxon>
        <taxon>Pseudonocardiales</taxon>
        <taxon>Pseudonocardiaceae</taxon>
        <taxon>Kibdelosporangium</taxon>
    </lineage>
</organism>
<accession>A0A0N7F3G8</accession>
<protein>
    <submittedName>
        <fullName evidence="1">Uncharacterized protein</fullName>
    </submittedName>
</protein>
<reference evidence="1 2" key="1">
    <citation type="submission" date="2015-07" db="EMBL/GenBank/DDBJ databases">
        <title>Genome sequencing of Kibdelosporangium phytohabitans.</title>
        <authorList>
            <person name="Qin S."/>
            <person name="Xing K."/>
        </authorList>
    </citation>
    <scope>NUCLEOTIDE SEQUENCE [LARGE SCALE GENOMIC DNA]</scope>
    <source>
        <strain evidence="1 2">KLBMP1111</strain>
    </source>
</reference>
<dbReference type="Proteomes" id="UP000063699">
    <property type="component" value="Chromosome"/>
</dbReference>
<proteinExistence type="predicted"/>
<dbReference type="OrthoDB" id="9835825at2"/>
<dbReference type="AlphaFoldDB" id="A0A0N7F3G8"/>
<evidence type="ECO:0000313" key="1">
    <source>
        <dbReference type="EMBL" id="ALG08591.1"/>
    </source>
</evidence>
<evidence type="ECO:0000313" key="2">
    <source>
        <dbReference type="Proteomes" id="UP000063699"/>
    </source>
</evidence>
<dbReference type="EMBL" id="CP012752">
    <property type="protein sequence ID" value="ALG08591.1"/>
    <property type="molecule type" value="Genomic_DNA"/>
</dbReference>
<keyword evidence="2" id="KW-1185">Reference proteome</keyword>
<dbReference type="STRING" id="860235.AOZ06_18185"/>
<dbReference type="KEGG" id="kphy:AOZ06_18185"/>
<sequence length="157" mass="17760">MLNMPGRGWLWGIRRPARTRTGAIIMVVTSAGETLSQLRDVVRIAARSGRHVVLALPMPATWGFEIMGPVPAHQNDDYEIDWFLTVAPLMTGVSWDIEPVYGSVIKLSRVLAARHMADTVLLSARHPLRCWWWSRRLGGYVRVLSMREWIRAELGGD</sequence>